<accession>A0A2K9P444</accession>
<dbReference type="Gene3D" id="3.10.580.10">
    <property type="entry name" value="CBS-domain"/>
    <property type="match status" value="1"/>
</dbReference>
<dbReference type="PANTHER" id="PTHR22777">
    <property type="entry name" value="HEMOLYSIN-RELATED"/>
    <property type="match status" value="1"/>
</dbReference>
<dbReference type="SMART" id="SM01091">
    <property type="entry name" value="CorC_HlyC"/>
    <property type="match status" value="1"/>
</dbReference>
<keyword evidence="7 9" id="KW-0129">CBS domain</keyword>
<dbReference type="SUPFAM" id="SSF54631">
    <property type="entry name" value="CBS-domain pair"/>
    <property type="match status" value="1"/>
</dbReference>
<dbReference type="InterPro" id="IPR036318">
    <property type="entry name" value="FAD-bd_PCMH-like_sf"/>
</dbReference>
<evidence type="ECO:0000256" key="12">
    <source>
        <dbReference type="SAM" id="Phobius"/>
    </source>
</evidence>
<feature type="compositionally biased region" description="Acidic residues" evidence="11">
    <location>
        <begin position="440"/>
        <end position="454"/>
    </location>
</feature>
<feature type="domain" description="CBS" evidence="13">
    <location>
        <begin position="289"/>
        <end position="346"/>
    </location>
</feature>
<feature type="transmembrane region" description="Helical" evidence="12">
    <location>
        <begin position="140"/>
        <end position="161"/>
    </location>
</feature>
<organism evidence="15 16">
    <name type="scientific">Monoglobus pectinilyticus</name>
    <dbReference type="NCBI Taxonomy" id="1981510"/>
    <lineage>
        <taxon>Bacteria</taxon>
        <taxon>Bacillati</taxon>
        <taxon>Bacillota</taxon>
        <taxon>Clostridia</taxon>
        <taxon>Monoglobales</taxon>
        <taxon>Monoglobaceae</taxon>
        <taxon>Monoglobus</taxon>
    </lineage>
</organism>
<dbReference type="OrthoDB" id="9798188at2"/>
<dbReference type="Gene3D" id="3.30.465.10">
    <property type="match status" value="1"/>
</dbReference>
<dbReference type="GeneID" id="98063262"/>
<dbReference type="Pfam" id="PF01595">
    <property type="entry name" value="CNNM"/>
    <property type="match status" value="1"/>
</dbReference>
<dbReference type="FunFam" id="3.10.580.10:FF:000002">
    <property type="entry name" value="Magnesium/cobalt efflux protein CorC"/>
    <property type="match status" value="1"/>
</dbReference>
<evidence type="ECO:0000256" key="2">
    <source>
        <dbReference type="ARBA" id="ARBA00006337"/>
    </source>
</evidence>
<evidence type="ECO:0000256" key="3">
    <source>
        <dbReference type="ARBA" id="ARBA00022475"/>
    </source>
</evidence>
<feature type="transmembrane region" description="Helical" evidence="12">
    <location>
        <begin position="102"/>
        <end position="128"/>
    </location>
</feature>
<dbReference type="CDD" id="cd04590">
    <property type="entry name" value="CBS_pair_CorC_HlyC_assoc"/>
    <property type="match status" value="1"/>
</dbReference>
<evidence type="ECO:0000313" key="15">
    <source>
        <dbReference type="EMBL" id="AUO20033.1"/>
    </source>
</evidence>
<keyword evidence="3" id="KW-1003">Cell membrane</keyword>
<dbReference type="AlphaFoldDB" id="A0A2K9P444"/>
<evidence type="ECO:0000256" key="5">
    <source>
        <dbReference type="ARBA" id="ARBA00022737"/>
    </source>
</evidence>
<evidence type="ECO:0000256" key="1">
    <source>
        <dbReference type="ARBA" id="ARBA00004651"/>
    </source>
</evidence>
<dbReference type="InterPro" id="IPR016169">
    <property type="entry name" value="FAD-bd_PCMH_sub2"/>
</dbReference>
<comment type="subcellular location">
    <subcellularLocation>
        <location evidence="1">Cell membrane</location>
        <topology evidence="1">Multi-pass membrane protein</topology>
    </subcellularLocation>
</comment>
<dbReference type="PANTHER" id="PTHR22777:SF32">
    <property type="entry name" value="UPF0053 INNER MEMBRANE PROTEIN YFJD"/>
    <property type="match status" value="1"/>
</dbReference>
<dbReference type="Proteomes" id="UP000235589">
    <property type="component" value="Chromosome"/>
</dbReference>
<dbReference type="PROSITE" id="PS51371">
    <property type="entry name" value="CBS"/>
    <property type="match status" value="1"/>
</dbReference>
<feature type="transmembrane region" description="Helical" evidence="12">
    <location>
        <begin position="12"/>
        <end position="34"/>
    </location>
</feature>
<dbReference type="RefSeq" id="WP_102366182.1">
    <property type="nucleotide sequence ID" value="NZ_CP020991.1"/>
</dbReference>
<keyword evidence="16" id="KW-1185">Reference proteome</keyword>
<feature type="domain" description="CNNM transmembrane" evidence="14">
    <location>
        <begin position="3"/>
        <end position="206"/>
    </location>
</feature>
<evidence type="ECO:0000256" key="11">
    <source>
        <dbReference type="SAM" id="MobiDB-lite"/>
    </source>
</evidence>
<dbReference type="Pfam" id="PF03471">
    <property type="entry name" value="CorC_HlyC"/>
    <property type="match status" value="1"/>
</dbReference>
<keyword evidence="5" id="KW-0677">Repeat</keyword>
<gene>
    <name evidence="15" type="ORF">B9O19_01884</name>
</gene>
<dbReference type="GO" id="GO:0050660">
    <property type="term" value="F:flavin adenine dinucleotide binding"/>
    <property type="evidence" value="ECO:0007669"/>
    <property type="project" value="InterPro"/>
</dbReference>
<sequence>MDTLPPTQSLWVILLILFGLSMFFTLIEQSTIVVNDAKLKKLADSGNKKAIRLSKFLDGNSGDFVASIQFINSLLLLSIGGCAIYMYLIPLVSYFTELNINIIAACILSFVIISFITTLVYLIFGIFVPKGLAGKYSESISVALTPISIFVTYLSIPFVWIPRIISKIILKIFGIRPDENDDDVTEEEIRMMVDIGSESGAIDDDEKEMIHNIFEMDDKPVEDIMTHRTDAVILWINDGPDKWEEIINETNHTRYPVCGNAIDDIIGVLNSRDFYKFLLKDRNGNLRDILREPYFVPESIKADEMFSQMQDKNAHFAIVLDEYGGFRGIVTQEDLIEEIVGELYSEYDQPEEEQEIVKLPGEDDSWLIQGCAEIEDVEEELGIDIPDEEYNTFAGLILDELGTVPADGEMPELSFGSMKINVTKVADHRIEEAVVTLVEPDTENSSESDEINEPSDDKNHDDN</sequence>
<evidence type="ECO:0000256" key="7">
    <source>
        <dbReference type="ARBA" id="ARBA00023122"/>
    </source>
</evidence>
<evidence type="ECO:0000256" key="6">
    <source>
        <dbReference type="ARBA" id="ARBA00022989"/>
    </source>
</evidence>
<dbReference type="GO" id="GO:0005886">
    <property type="term" value="C:plasma membrane"/>
    <property type="evidence" value="ECO:0007669"/>
    <property type="project" value="UniProtKB-SubCell"/>
</dbReference>
<dbReference type="InterPro" id="IPR046342">
    <property type="entry name" value="CBS_dom_sf"/>
</dbReference>
<proteinExistence type="inferred from homology"/>
<dbReference type="InterPro" id="IPR000644">
    <property type="entry name" value="CBS_dom"/>
</dbReference>
<keyword evidence="4 10" id="KW-0812">Transmembrane</keyword>
<dbReference type="KEGG" id="mpec:B9O19_01884"/>
<keyword evidence="8 10" id="KW-0472">Membrane</keyword>
<feature type="region of interest" description="Disordered" evidence="11">
    <location>
        <begin position="437"/>
        <end position="463"/>
    </location>
</feature>
<protein>
    <submittedName>
        <fullName evidence="15">Magnesium and cobalt efflux protein CorC</fullName>
    </submittedName>
</protein>
<dbReference type="InterPro" id="IPR002550">
    <property type="entry name" value="CNNM"/>
</dbReference>
<dbReference type="InterPro" id="IPR044751">
    <property type="entry name" value="Ion_transp-like_CBS"/>
</dbReference>
<feature type="transmembrane region" description="Helical" evidence="12">
    <location>
        <begin position="74"/>
        <end position="96"/>
    </location>
</feature>
<dbReference type="PROSITE" id="PS51846">
    <property type="entry name" value="CNNM"/>
    <property type="match status" value="1"/>
</dbReference>
<dbReference type="EMBL" id="CP020991">
    <property type="protein sequence ID" value="AUO20033.1"/>
    <property type="molecule type" value="Genomic_DNA"/>
</dbReference>
<evidence type="ECO:0000256" key="10">
    <source>
        <dbReference type="PROSITE-ProRule" id="PRU01193"/>
    </source>
</evidence>
<evidence type="ECO:0000259" key="14">
    <source>
        <dbReference type="PROSITE" id="PS51846"/>
    </source>
</evidence>
<dbReference type="SUPFAM" id="SSF56176">
    <property type="entry name" value="FAD-binding/transporter-associated domain-like"/>
    <property type="match status" value="1"/>
</dbReference>
<comment type="similarity">
    <text evidence="2">Belongs to the UPF0053 family.</text>
</comment>
<evidence type="ECO:0000256" key="9">
    <source>
        <dbReference type="PROSITE-ProRule" id="PRU00703"/>
    </source>
</evidence>
<dbReference type="InterPro" id="IPR005170">
    <property type="entry name" value="Transptr-assoc_dom"/>
</dbReference>
<evidence type="ECO:0000256" key="8">
    <source>
        <dbReference type="ARBA" id="ARBA00023136"/>
    </source>
</evidence>
<evidence type="ECO:0000313" key="16">
    <source>
        <dbReference type="Proteomes" id="UP000235589"/>
    </source>
</evidence>
<dbReference type="Pfam" id="PF00571">
    <property type="entry name" value="CBS"/>
    <property type="match status" value="2"/>
</dbReference>
<keyword evidence="6 10" id="KW-1133">Transmembrane helix</keyword>
<evidence type="ECO:0000256" key="4">
    <source>
        <dbReference type="ARBA" id="ARBA00022692"/>
    </source>
</evidence>
<name>A0A2K9P444_9FIRM</name>
<reference evidence="15 16" key="1">
    <citation type="submission" date="2017-04" db="EMBL/GenBank/DDBJ databases">
        <title>Monoglobus pectinilyticus 14 draft genome.</title>
        <authorList>
            <person name="Kim C."/>
            <person name="Rosendale D.I."/>
            <person name="Kelly W.J."/>
            <person name="Tannock G.W."/>
            <person name="Patchett M.L."/>
            <person name="Jordens J.Z."/>
        </authorList>
    </citation>
    <scope>NUCLEOTIDE SEQUENCE [LARGE SCALE GENOMIC DNA]</scope>
    <source>
        <strain evidence="15 16">14</strain>
    </source>
</reference>
<evidence type="ECO:0000259" key="13">
    <source>
        <dbReference type="PROSITE" id="PS51371"/>
    </source>
</evidence>